<feature type="domain" description="MurNAc-LAA" evidence="5">
    <location>
        <begin position="114"/>
        <end position="289"/>
    </location>
</feature>
<comment type="catalytic activity">
    <reaction evidence="1">
        <text>Hydrolyzes the link between N-acetylmuramoyl residues and L-amino acid residues in certain cell-wall glycopeptides.</text>
        <dbReference type="EC" id="3.5.1.28"/>
    </reaction>
</comment>
<evidence type="ECO:0000259" key="5">
    <source>
        <dbReference type="SMART" id="SM00646"/>
    </source>
</evidence>
<evidence type="ECO:0000256" key="1">
    <source>
        <dbReference type="ARBA" id="ARBA00001561"/>
    </source>
</evidence>
<dbReference type="GO" id="GO:0008745">
    <property type="term" value="F:N-acetylmuramoyl-L-alanine amidase activity"/>
    <property type="evidence" value="ECO:0007669"/>
    <property type="project" value="UniProtKB-EC"/>
</dbReference>
<dbReference type="SUPFAM" id="SSF53187">
    <property type="entry name" value="Zn-dependent exopeptidases"/>
    <property type="match status" value="1"/>
</dbReference>
<dbReference type="Proteomes" id="UP000614460">
    <property type="component" value="Unassembled WGS sequence"/>
</dbReference>
<feature type="transmembrane region" description="Helical" evidence="4">
    <location>
        <begin position="16"/>
        <end position="35"/>
    </location>
</feature>
<organism evidence="6 7">
    <name type="scientific">Sphingobacterium cellulitidis</name>
    <dbReference type="NCBI Taxonomy" id="1768011"/>
    <lineage>
        <taxon>Bacteria</taxon>
        <taxon>Pseudomonadati</taxon>
        <taxon>Bacteroidota</taxon>
        <taxon>Sphingobacteriia</taxon>
        <taxon>Sphingobacteriales</taxon>
        <taxon>Sphingobacteriaceae</taxon>
        <taxon>Sphingobacterium</taxon>
    </lineage>
</organism>
<sequence length="297" mass="32996">MKRKEKLKNLIKSKTIFGRIGLVLTCVSVVVLASFKPVDLQNDQGGSPRKLKTIVLDPGHGGHDSGAVGRQSKEKDIALQVALKLGKKIEKEFPGIKVVYTRKTDVYPKLYERPALANKHHADLFISIHCNSGGATSRRVKNSRGRYVTQRVLNTSAKGTETLVLGFSRTGDQDVAIRENASILMEENYKENYGGFDPKDPSTYIVFSLMKRKFREQSIRLASYMQDQFAGSSRTDRGVKEQSLAVLATAGMPAVLTEIGFISNPDEERFMMSSAGQESIVTDLFNAINTYRKSIEK</sequence>
<keyword evidence="4" id="KW-0812">Transmembrane</keyword>
<dbReference type="CDD" id="cd02696">
    <property type="entry name" value="MurNAc-LAA"/>
    <property type="match status" value="1"/>
</dbReference>
<keyword evidence="4" id="KW-0472">Membrane</keyword>
<evidence type="ECO:0000313" key="7">
    <source>
        <dbReference type="Proteomes" id="UP000614460"/>
    </source>
</evidence>
<dbReference type="EMBL" id="BMKM01000013">
    <property type="protein sequence ID" value="GGE32810.1"/>
    <property type="molecule type" value="Genomic_DNA"/>
</dbReference>
<dbReference type="EC" id="3.5.1.28" evidence="2"/>
<dbReference type="Gene3D" id="3.40.630.40">
    <property type="entry name" value="Zn-dependent exopeptidases"/>
    <property type="match status" value="1"/>
</dbReference>
<reference evidence="6" key="2">
    <citation type="submission" date="2020-09" db="EMBL/GenBank/DDBJ databases">
        <authorList>
            <person name="Sun Q."/>
            <person name="Zhou Y."/>
        </authorList>
    </citation>
    <scope>NUCLEOTIDE SEQUENCE</scope>
    <source>
        <strain evidence="6">CGMCC 1.15966</strain>
    </source>
</reference>
<evidence type="ECO:0000313" key="6">
    <source>
        <dbReference type="EMBL" id="GGE32810.1"/>
    </source>
</evidence>
<evidence type="ECO:0000256" key="2">
    <source>
        <dbReference type="ARBA" id="ARBA00011901"/>
    </source>
</evidence>
<dbReference type="AlphaFoldDB" id="A0A8H9G2Q8"/>
<comment type="caution">
    <text evidence="6">The sequence shown here is derived from an EMBL/GenBank/DDBJ whole genome shotgun (WGS) entry which is preliminary data.</text>
</comment>
<keyword evidence="3" id="KW-0378">Hydrolase</keyword>
<dbReference type="InterPro" id="IPR002508">
    <property type="entry name" value="MurNAc-LAA_cat"/>
</dbReference>
<dbReference type="SMART" id="SM00646">
    <property type="entry name" value="Ami_3"/>
    <property type="match status" value="1"/>
</dbReference>
<dbReference type="PANTHER" id="PTHR30404:SF0">
    <property type="entry name" value="N-ACETYLMURAMOYL-L-ALANINE AMIDASE AMIC"/>
    <property type="match status" value="1"/>
</dbReference>
<name>A0A8H9G2Q8_9SPHI</name>
<keyword evidence="7" id="KW-1185">Reference proteome</keyword>
<accession>A0A8H9G2Q8</accession>
<dbReference type="FunFam" id="3.40.630.40:FF:000005">
    <property type="entry name" value="N-acetylmuramoyl-L-alanine amidase (AmiA)"/>
    <property type="match status" value="1"/>
</dbReference>
<dbReference type="GO" id="GO:0009253">
    <property type="term" value="P:peptidoglycan catabolic process"/>
    <property type="evidence" value="ECO:0007669"/>
    <property type="project" value="InterPro"/>
</dbReference>
<protein>
    <recommendedName>
        <fullName evidence="2">N-acetylmuramoyl-L-alanine amidase</fullName>
        <ecNumber evidence="2">3.5.1.28</ecNumber>
    </recommendedName>
</protein>
<dbReference type="PANTHER" id="PTHR30404">
    <property type="entry name" value="N-ACETYLMURAMOYL-L-ALANINE AMIDASE"/>
    <property type="match status" value="1"/>
</dbReference>
<dbReference type="GO" id="GO:0030288">
    <property type="term" value="C:outer membrane-bounded periplasmic space"/>
    <property type="evidence" value="ECO:0007669"/>
    <property type="project" value="TreeGrafter"/>
</dbReference>
<dbReference type="Pfam" id="PF01520">
    <property type="entry name" value="Amidase_3"/>
    <property type="match status" value="1"/>
</dbReference>
<dbReference type="InterPro" id="IPR050695">
    <property type="entry name" value="N-acetylmuramoyl_amidase_3"/>
</dbReference>
<evidence type="ECO:0000256" key="4">
    <source>
        <dbReference type="SAM" id="Phobius"/>
    </source>
</evidence>
<reference evidence="6" key="1">
    <citation type="journal article" date="2014" name="Int. J. Syst. Evol. Microbiol.">
        <title>Complete genome sequence of Corynebacterium casei LMG S-19264T (=DSM 44701T), isolated from a smear-ripened cheese.</title>
        <authorList>
            <consortium name="US DOE Joint Genome Institute (JGI-PGF)"/>
            <person name="Walter F."/>
            <person name="Albersmeier A."/>
            <person name="Kalinowski J."/>
            <person name="Ruckert C."/>
        </authorList>
    </citation>
    <scope>NUCLEOTIDE SEQUENCE</scope>
    <source>
        <strain evidence="6">CGMCC 1.15966</strain>
    </source>
</reference>
<evidence type="ECO:0000256" key="3">
    <source>
        <dbReference type="ARBA" id="ARBA00022801"/>
    </source>
</evidence>
<gene>
    <name evidence="6" type="ORF">GCM10011516_33150</name>
</gene>
<proteinExistence type="predicted"/>
<keyword evidence="4" id="KW-1133">Transmembrane helix</keyword>